<feature type="chain" id="PRO_5040729137" evidence="3">
    <location>
        <begin position="20"/>
        <end position="329"/>
    </location>
</feature>
<feature type="domain" description="GH18" evidence="4">
    <location>
        <begin position="27"/>
        <end position="313"/>
    </location>
</feature>
<dbReference type="InterPro" id="IPR017853">
    <property type="entry name" value="GH"/>
</dbReference>
<dbReference type="Gene3D" id="3.20.20.80">
    <property type="entry name" value="Glycosidases"/>
    <property type="match status" value="1"/>
</dbReference>
<dbReference type="GO" id="GO:0008843">
    <property type="term" value="F:endochitinase activity"/>
    <property type="evidence" value="ECO:0007669"/>
    <property type="project" value="UniProtKB-EC"/>
</dbReference>
<dbReference type="Pfam" id="PF00704">
    <property type="entry name" value="Glyco_hydro_18"/>
    <property type="match status" value="1"/>
</dbReference>
<name>A0A9W8Y661_9PLEO</name>
<dbReference type="EC" id="3.2.1.14" evidence="5"/>
<dbReference type="AlphaFoldDB" id="A0A9W8Y661"/>
<keyword evidence="3" id="KW-0732">Signal</keyword>
<dbReference type="Proteomes" id="UP001140560">
    <property type="component" value="Unassembled WGS sequence"/>
</dbReference>
<evidence type="ECO:0000259" key="4">
    <source>
        <dbReference type="PROSITE" id="PS51910"/>
    </source>
</evidence>
<evidence type="ECO:0000313" key="6">
    <source>
        <dbReference type="Proteomes" id="UP001140560"/>
    </source>
</evidence>
<dbReference type="GO" id="GO:0005576">
    <property type="term" value="C:extracellular region"/>
    <property type="evidence" value="ECO:0007669"/>
    <property type="project" value="TreeGrafter"/>
</dbReference>
<keyword evidence="2 5" id="KW-0326">Glycosidase</keyword>
<evidence type="ECO:0000256" key="1">
    <source>
        <dbReference type="ARBA" id="ARBA00022801"/>
    </source>
</evidence>
<dbReference type="GO" id="GO:0005975">
    <property type="term" value="P:carbohydrate metabolic process"/>
    <property type="evidence" value="ECO:0007669"/>
    <property type="project" value="InterPro"/>
</dbReference>
<gene>
    <name evidence="5" type="primary">CHT2_2</name>
    <name evidence="5" type="ORF">N0V83_006539</name>
</gene>
<protein>
    <submittedName>
        <fullName evidence="5">Chitinase 2</fullName>
        <ecNumber evidence="5">3.2.1.14</ecNumber>
    </submittedName>
</protein>
<keyword evidence="1 5" id="KW-0378">Hydrolase</keyword>
<organism evidence="5 6">
    <name type="scientific">Neocucurbitaria cava</name>
    <dbReference type="NCBI Taxonomy" id="798079"/>
    <lineage>
        <taxon>Eukaryota</taxon>
        <taxon>Fungi</taxon>
        <taxon>Dikarya</taxon>
        <taxon>Ascomycota</taxon>
        <taxon>Pezizomycotina</taxon>
        <taxon>Dothideomycetes</taxon>
        <taxon>Pleosporomycetidae</taxon>
        <taxon>Pleosporales</taxon>
        <taxon>Pleosporineae</taxon>
        <taxon>Cucurbitariaceae</taxon>
        <taxon>Neocucurbitaria</taxon>
    </lineage>
</organism>
<sequence>MHLLSTTYIIFSIVATALAGFDPGSKANLAVYWGQNSAGKQETQTRLSTYCTDSDIDVIVIAFIDVVNTGTGRFHLNLANQGYNCTDSSPQYVCLELEADIIDCQAKGKTVLLSMGGERASGEKGYANEVLAKQGAQMIWDTFGPDQSKGGVFRPFGSASVDGFDLAFETNVLNIGPFAKALKELMKTSNKQQYLTAAPMCANPNEFPKFDDPGLDMVFVQFYNDAQCDQRANFNFKDWNGWAKNQSTTFFVGLPAGVSAAQGPSYVIPGNLSTVLENTNGLDRMKGAMLWDASQAWSNENYHKKVKDALKALPKRKIRRSPRFAVKSF</sequence>
<dbReference type="InterPro" id="IPR050542">
    <property type="entry name" value="Glycosyl_Hydrlase18_Chitinase"/>
</dbReference>
<dbReference type="PROSITE" id="PS51910">
    <property type="entry name" value="GH18_2"/>
    <property type="match status" value="1"/>
</dbReference>
<evidence type="ECO:0000313" key="5">
    <source>
        <dbReference type="EMBL" id="KAJ4368183.1"/>
    </source>
</evidence>
<evidence type="ECO:0000256" key="3">
    <source>
        <dbReference type="SAM" id="SignalP"/>
    </source>
</evidence>
<feature type="signal peptide" evidence="3">
    <location>
        <begin position="1"/>
        <end position="19"/>
    </location>
</feature>
<dbReference type="PANTHER" id="PTHR45708:SF49">
    <property type="entry name" value="ENDOCHITINASE"/>
    <property type="match status" value="1"/>
</dbReference>
<dbReference type="EMBL" id="JAPEUY010000011">
    <property type="protein sequence ID" value="KAJ4368183.1"/>
    <property type="molecule type" value="Genomic_DNA"/>
</dbReference>
<dbReference type="PANTHER" id="PTHR45708">
    <property type="entry name" value="ENDOCHITINASE"/>
    <property type="match status" value="1"/>
</dbReference>
<proteinExistence type="predicted"/>
<dbReference type="InterPro" id="IPR001223">
    <property type="entry name" value="Glyco_hydro18_cat"/>
</dbReference>
<dbReference type="SUPFAM" id="SSF51445">
    <property type="entry name" value="(Trans)glycosidases"/>
    <property type="match status" value="1"/>
</dbReference>
<accession>A0A9W8Y661</accession>
<evidence type="ECO:0000256" key="2">
    <source>
        <dbReference type="ARBA" id="ARBA00023295"/>
    </source>
</evidence>
<comment type="caution">
    <text evidence="5">The sequence shown here is derived from an EMBL/GenBank/DDBJ whole genome shotgun (WGS) entry which is preliminary data.</text>
</comment>
<dbReference type="OrthoDB" id="6020543at2759"/>
<keyword evidence="6" id="KW-1185">Reference proteome</keyword>
<reference evidence="5" key="1">
    <citation type="submission" date="2022-10" db="EMBL/GenBank/DDBJ databases">
        <title>Tapping the CABI collections for fungal endophytes: first genome assemblies for Collariella, Neodidymelliopsis, Ascochyta clinopodiicola, Didymella pomorum, Didymosphaeria variabile, Neocosmospora piperis and Neocucurbitaria cava.</title>
        <authorList>
            <person name="Hill R."/>
        </authorList>
    </citation>
    <scope>NUCLEOTIDE SEQUENCE</scope>
    <source>
        <strain evidence="5">IMI 356814</strain>
    </source>
</reference>